<evidence type="ECO:0000313" key="2">
    <source>
        <dbReference type="Proteomes" id="UP001244490"/>
    </source>
</evidence>
<evidence type="ECO:0000313" key="1">
    <source>
        <dbReference type="EMBL" id="MDP0972089.1"/>
    </source>
</evidence>
<feature type="non-terminal residue" evidence="1">
    <location>
        <position position="1"/>
    </location>
</feature>
<dbReference type="AlphaFoldDB" id="A0AAW8AXX8"/>
<proteinExistence type="predicted"/>
<dbReference type="Proteomes" id="UP001244490">
    <property type="component" value="Unassembled WGS sequence"/>
</dbReference>
<name>A0AAW8AXX8_KLEPN</name>
<feature type="non-terminal residue" evidence="1">
    <location>
        <position position="76"/>
    </location>
</feature>
<organism evidence="1 2">
    <name type="scientific">Klebsiella pneumoniae</name>
    <dbReference type="NCBI Taxonomy" id="573"/>
    <lineage>
        <taxon>Bacteria</taxon>
        <taxon>Pseudomonadati</taxon>
        <taxon>Pseudomonadota</taxon>
        <taxon>Gammaproteobacteria</taxon>
        <taxon>Enterobacterales</taxon>
        <taxon>Enterobacteriaceae</taxon>
        <taxon>Klebsiella/Raoultella group</taxon>
        <taxon>Klebsiella</taxon>
        <taxon>Klebsiella pneumoniae complex</taxon>
    </lineage>
</organism>
<protein>
    <submittedName>
        <fullName evidence="1">Uncharacterized protein</fullName>
    </submittedName>
</protein>
<reference evidence="1" key="1">
    <citation type="submission" date="2023-07" db="EMBL/GenBank/DDBJ databases">
        <authorList>
            <person name="Peng Z."/>
        </authorList>
    </citation>
    <scope>NUCLEOTIDE SEQUENCE</scope>
    <source>
        <strain evidence="1">KP219</strain>
    </source>
</reference>
<dbReference type="RefSeq" id="WP_305203000.1">
    <property type="nucleotide sequence ID" value="NZ_JAUUIA010001660.1"/>
</dbReference>
<sequence>YFGLKNTAFANSLPRIYAPTTFSEGSSISHFDENTYPAGSDNSLMLPSVRTAEVNHKPGELLLRALQEMGWYIIDP</sequence>
<accession>A0AAW8AXX8</accession>
<dbReference type="EMBL" id="JAUUIA010001660">
    <property type="protein sequence ID" value="MDP0972089.1"/>
    <property type="molecule type" value="Genomic_DNA"/>
</dbReference>
<comment type="caution">
    <text evidence="1">The sequence shown here is derived from an EMBL/GenBank/DDBJ whole genome shotgun (WGS) entry which is preliminary data.</text>
</comment>
<gene>
    <name evidence="1" type="ORF">Q6294_34735</name>
</gene>